<comment type="caution">
    <text evidence="3">The sequence shown here is derived from an EMBL/GenBank/DDBJ whole genome shotgun (WGS) entry which is preliminary data.</text>
</comment>
<evidence type="ECO:0000313" key="4">
    <source>
        <dbReference type="Proteomes" id="UP001632037"/>
    </source>
</evidence>
<name>A0ABD3FTK8_9STRA</name>
<feature type="region of interest" description="Disordered" evidence="1">
    <location>
        <begin position="20"/>
        <end position="40"/>
    </location>
</feature>
<feature type="compositionally biased region" description="Basic and acidic residues" evidence="1">
    <location>
        <begin position="111"/>
        <end position="142"/>
    </location>
</feature>
<feature type="compositionally biased region" description="Basic and acidic residues" evidence="1">
    <location>
        <begin position="188"/>
        <end position="197"/>
    </location>
</feature>
<gene>
    <name evidence="3" type="ORF">V7S43_004573</name>
</gene>
<proteinExistence type="predicted"/>
<dbReference type="Proteomes" id="UP001632037">
    <property type="component" value="Unassembled WGS sequence"/>
</dbReference>
<feature type="compositionally biased region" description="Polar residues" evidence="1">
    <location>
        <begin position="177"/>
        <end position="187"/>
    </location>
</feature>
<dbReference type="PANTHER" id="PTHR31827">
    <property type="entry name" value="EMB|CAB89363.1"/>
    <property type="match status" value="1"/>
</dbReference>
<organism evidence="3 4">
    <name type="scientific">Phytophthora oleae</name>
    <dbReference type="NCBI Taxonomy" id="2107226"/>
    <lineage>
        <taxon>Eukaryota</taxon>
        <taxon>Sar</taxon>
        <taxon>Stramenopiles</taxon>
        <taxon>Oomycota</taxon>
        <taxon>Peronosporomycetes</taxon>
        <taxon>Peronosporales</taxon>
        <taxon>Peronosporaceae</taxon>
        <taxon>Phytophthora</taxon>
    </lineage>
</organism>
<reference evidence="3 4" key="1">
    <citation type="submission" date="2024-09" db="EMBL/GenBank/DDBJ databases">
        <title>Genome sequencing and assembly of Phytophthora oleae, isolate VK10A, causative agent of rot of olive drupes.</title>
        <authorList>
            <person name="Conti Taguali S."/>
            <person name="Riolo M."/>
            <person name="La Spada F."/>
            <person name="Cacciola S.O."/>
            <person name="Dionisio G."/>
        </authorList>
    </citation>
    <scope>NUCLEOTIDE SEQUENCE [LARGE SCALE GENOMIC DNA]</scope>
    <source>
        <strain evidence="3 4">VK10A</strain>
    </source>
</reference>
<feature type="compositionally biased region" description="Low complexity" evidence="1">
    <location>
        <begin position="156"/>
        <end position="168"/>
    </location>
</feature>
<evidence type="ECO:0000256" key="1">
    <source>
        <dbReference type="SAM" id="MobiDB-lite"/>
    </source>
</evidence>
<evidence type="ECO:0000259" key="2">
    <source>
        <dbReference type="Pfam" id="PF24906"/>
    </source>
</evidence>
<dbReference type="InterPro" id="IPR056866">
    <property type="entry name" value="Znf_WRKY19"/>
</dbReference>
<dbReference type="EMBL" id="JBIMZQ010000007">
    <property type="protein sequence ID" value="KAL3670260.1"/>
    <property type="molecule type" value="Genomic_DNA"/>
</dbReference>
<dbReference type="AlphaFoldDB" id="A0ABD3FTK8"/>
<feature type="domain" description="WRKY19-like zinc finger" evidence="2">
    <location>
        <begin position="270"/>
        <end position="292"/>
    </location>
</feature>
<protein>
    <recommendedName>
        <fullName evidence="2">WRKY19-like zinc finger domain-containing protein</fullName>
    </recommendedName>
</protein>
<feature type="compositionally biased region" description="Basic and acidic residues" evidence="1">
    <location>
        <begin position="66"/>
        <end position="82"/>
    </location>
</feature>
<accession>A0ABD3FTK8</accession>
<feature type="compositionally biased region" description="Polar residues" evidence="1">
    <location>
        <begin position="21"/>
        <end position="40"/>
    </location>
</feature>
<feature type="region of interest" description="Disordered" evidence="1">
    <location>
        <begin position="54"/>
        <end position="241"/>
    </location>
</feature>
<evidence type="ECO:0000313" key="3">
    <source>
        <dbReference type="EMBL" id="KAL3670260.1"/>
    </source>
</evidence>
<dbReference type="PANTHER" id="PTHR31827:SF1">
    <property type="entry name" value="EMB|CAB89363.1"/>
    <property type="match status" value="1"/>
</dbReference>
<sequence>MGMLVPVEVANGVSKEAQRFATGSISSDSETETCTNGCQTDQAHNCSVLAHDDASKKGMESNVDENDSKNELLNRKQPEESLHPAPVSKQKSSKRRVSKNTSDCVGKRQKTAREKVNKSKEAKSMTSKEKTHKSNDKKESIRKQKKKRPKVVADTSRVCSQSVESSSCKADMEVAKSTVTSSVSQAAQEDKRLRPANEEVSTGKRVTGTWTLDSEDEEQGNKNQKKANATSAAVKVNPRSSSDDNGVCTYPDCTQPIRYRYKCAEHNSRRRCSTPDCSKFAHSGGKCIAHGGGSRCTEDGCDRRSRSQGKCYAHGGGMRCSHPNCNTRSKSKGKCVAHGGGTICSERGCTKLAIVNGKCIAHGGWMNCSLPGCDKRAQLRGKCVEHSEADAPTMKTANSEKPKKELDETMMTLRSGQRVKLAQRWRSAQEALQSEEEALEMVLKLSAIEY</sequence>
<keyword evidence="4" id="KW-1185">Reference proteome</keyword>
<dbReference type="Pfam" id="PF24906">
    <property type="entry name" value="Zf_WRKY19"/>
    <property type="match status" value="1"/>
</dbReference>